<feature type="signal peptide" evidence="3">
    <location>
        <begin position="1"/>
        <end position="20"/>
    </location>
</feature>
<evidence type="ECO:0000313" key="6">
    <source>
        <dbReference type="Proteomes" id="UP000253918"/>
    </source>
</evidence>
<dbReference type="EMBL" id="QQNB01000005">
    <property type="protein sequence ID" value="RDE04236.1"/>
    <property type="molecule type" value="Genomic_DNA"/>
</dbReference>
<dbReference type="OrthoDB" id="9815002at2"/>
<comment type="caution">
    <text evidence="5">The sequence shown here is derived from an EMBL/GenBank/DDBJ whole genome shotgun (WGS) entry which is preliminary data.</text>
</comment>
<comment type="similarity">
    <text evidence="2">Belongs to the virb1 family.</text>
</comment>
<reference evidence="5 6" key="1">
    <citation type="submission" date="2018-07" db="EMBL/GenBank/DDBJ databases">
        <title>a novel species of Sphingomonas isolated from the rhizosphere soil of Araceae plant.</title>
        <authorList>
            <person name="Zhiyong W."/>
            <person name="Qinglan Z."/>
            <person name="Zhiwei F."/>
            <person name="Ding X."/>
            <person name="Gejiao W."/>
            <person name="Shixue Z."/>
        </authorList>
    </citation>
    <scope>NUCLEOTIDE SEQUENCE [LARGE SCALE GENOMIC DNA]</scope>
    <source>
        <strain evidence="5 6">WZY 27</strain>
    </source>
</reference>
<keyword evidence="3" id="KW-0732">Signal</keyword>
<name>A0A369VPB8_9SPHN</name>
<accession>A0A369VPB8</accession>
<dbReference type="Gene3D" id="1.10.530.10">
    <property type="match status" value="1"/>
</dbReference>
<keyword evidence="6" id="KW-1185">Reference proteome</keyword>
<evidence type="ECO:0000313" key="5">
    <source>
        <dbReference type="EMBL" id="RDE04236.1"/>
    </source>
</evidence>
<proteinExistence type="inferred from homology"/>
<evidence type="ECO:0000256" key="1">
    <source>
        <dbReference type="ARBA" id="ARBA00007734"/>
    </source>
</evidence>
<dbReference type="InterPro" id="IPR008258">
    <property type="entry name" value="Transglycosylase_SLT_dom_1"/>
</dbReference>
<evidence type="ECO:0000259" key="4">
    <source>
        <dbReference type="Pfam" id="PF01464"/>
    </source>
</evidence>
<feature type="domain" description="Transglycosylase SLT" evidence="4">
    <location>
        <begin position="193"/>
        <end position="281"/>
    </location>
</feature>
<protein>
    <submittedName>
        <fullName evidence="5">Lytic transglycosylase domain-containing protein</fullName>
    </submittedName>
</protein>
<feature type="chain" id="PRO_5016910284" evidence="3">
    <location>
        <begin position="21"/>
        <end position="336"/>
    </location>
</feature>
<dbReference type="Pfam" id="PF01464">
    <property type="entry name" value="SLT"/>
    <property type="match status" value="1"/>
</dbReference>
<dbReference type="PANTHER" id="PTHR37423:SF2">
    <property type="entry name" value="MEMBRANE-BOUND LYTIC MUREIN TRANSGLYCOSYLASE C"/>
    <property type="match status" value="1"/>
</dbReference>
<dbReference type="AlphaFoldDB" id="A0A369VPB8"/>
<organism evidence="5 6">
    <name type="scientific">Sphingomonas aracearum</name>
    <dbReference type="NCBI Taxonomy" id="2283317"/>
    <lineage>
        <taxon>Bacteria</taxon>
        <taxon>Pseudomonadati</taxon>
        <taxon>Pseudomonadota</taxon>
        <taxon>Alphaproteobacteria</taxon>
        <taxon>Sphingomonadales</taxon>
        <taxon>Sphingomonadaceae</taxon>
        <taxon>Sphingomonas</taxon>
    </lineage>
</organism>
<evidence type="ECO:0000256" key="3">
    <source>
        <dbReference type="SAM" id="SignalP"/>
    </source>
</evidence>
<dbReference type="PANTHER" id="PTHR37423">
    <property type="entry name" value="SOLUBLE LYTIC MUREIN TRANSGLYCOSYLASE-RELATED"/>
    <property type="match status" value="1"/>
</dbReference>
<evidence type="ECO:0000256" key="2">
    <source>
        <dbReference type="ARBA" id="ARBA00009387"/>
    </source>
</evidence>
<gene>
    <name evidence="5" type="ORF">DVW87_16480</name>
</gene>
<dbReference type="InterPro" id="IPR023346">
    <property type="entry name" value="Lysozyme-like_dom_sf"/>
</dbReference>
<dbReference type="SUPFAM" id="SSF53955">
    <property type="entry name" value="Lysozyme-like"/>
    <property type="match status" value="1"/>
</dbReference>
<sequence length="336" mass="35530">MRAYFLAGAALISMVPTVAAAGAQPARSVRTVQLISMTGAPSLAPEAAPEEPSGPAPAAALAAVPPEAAALPEAFRVHDLSRQWVAYQMANSLAPRPAVAGAGAGAGAIGNEDPFAPIGVAQPGVPAYASAVSVAPVSAISVPLWMRGGQVFAAAANSYVPGCVPTDYRPSGLLRPDGEFRRRVYFTIMSNVACEYGLPVGLFDAMIIRESRYNASIYSPKNAFGLTQLMPDTAAGLGVNRYDVEQNLRGGARYLRQQLDRFGQYHLALAAYNAGPGRVKNGRVPRITETQDYVSNILLNWSRLSGVAGRQDTRRRYDVATAAPMQRPRTANVAVF</sequence>
<comment type="similarity">
    <text evidence="1">Belongs to the transglycosylase Slt family.</text>
</comment>
<dbReference type="Proteomes" id="UP000253918">
    <property type="component" value="Unassembled WGS sequence"/>
</dbReference>
<dbReference type="CDD" id="cd00254">
    <property type="entry name" value="LT-like"/>
    <property type="match status" value="1"/>
</dbReference>